<keyword evidence="2" id="KW-0812">Transmembrane</keyword>
<name>A0A2U9PKU1_MYCSE</name>
<evidence type="ECO:0000313" key="3">
    <source>
        <dbReference type="EMBL" id="AWT52308.1"/>
    </source>
</evidence>
<dbReference type="EMBL" id="CP027541">
    <property type="protein sequence ID" value="AWT52308.1"/>
    <property type="molecule type" value="Genomic_DNA"/>
</dbReference>
<gene>
    <name evidence="3" type="ORF">D806_013200</name>
</gene>
<evidence type="ECO:0000313" key="4">
    <source>
        <dbReference type="Proteomes" id="UP000011200"/>
    </source>
</evidence>
<dbReference type="InterPro" id="IPR023393">
    <property type="entry name" value="START-like_dom_sf"/>
</dbReference>
<feature type="region of interest" description="Disordered" evidence="1">
    <location>
        <begin position="153"/>
        <end position="173"/>
    </location>
</feature>
<evidence type="ECO:0000256" key="2">
    <source>
        <dbReference type="SAM" id="Phobius"/>
    </source>
</evidence>
<dbReference type="PANTHER" id="PTHR38588:SF1">
    <property type="entry name" value="BLL0334 PROTEIN"/>
    <property type="match status" value="1"/>
</dbReference>
<reference evidence="3 4" key="1">
    <citation type="journal article" date="2013" name="Genome Announc.">
        <title>Draft genome sequence of MKD8, a conjugal recipient Mycobacterium smegmatis strain.</title>
        <authorList>
            <person name="Gray T.A."/>
            <person name="Palumbo M.J."/>
            <person name="Derbyshire K.M."/>
        </authorList>
    </citation>
    <scope>NUCLEOTIDE SEQUENCE [LARGE SCALE GENOMIC DNA]</scope>
    <source>
        <strain evidence="3 4">MKD8</strain>
    </source>
</reference>
<feature type="transmembrane region" description="Helical" evidence="2">
    <location>
        <begin position="192"/>
        <end position="212"/>
    </location>
</feature>
<dbReference type="SUPFAM" id="SSF55961">
    <property type="entry name" value="Bet v1-like"/>
    <property type="match status" value="1"/>
</dbReference>
<dbReference type="CDD" id="cd07823">
    <property type="entry name" value="SRPBCC_5"/>
    <property type="match status" value="1"/>
</dbReference>
<dbReference type="InterPro" id="IPR010419">
    <property type="entry name" value="CO_DH_gsu"/>
</dbReference>
<keyword evidence="2" id="KW-1133">Transmembrane helix</keyword>
<dbReference type="Proteomes" id="UP000011200">
    <property type="component" value="Chromosome"/>
</dbReference>
<dbReference type="Pfam" id="PF06240">
    <property type="entry name" value="COXG"/>
    <property type="match status" value="1"/>
</dbReference>
<dbReference type="PANTHER" id="PTHR38588">
    <property type="entry name" value="BLL0334 PROTEIN"/>
    <property type="match status" value="1"/>
</dbReference>
<keyword evidence="2" id="KW-0472">Membrane</keyword>
<sequence length="216" mass="22593">MKLRNTVAIPAAPDEVFTLIQDVERIAVCVPGAALTGRSDDVYLGNIKVKVGPISAAYDGRLQFVKTDEERRRIVLDGRGIDSHGGGDAQAHVELAVVESGGGSELQVDTDLVLSGKIVAFGKGAIVAVSNKLMEQFAHNVAMLLQTDPASGDTVGPAPVAGTRSHSPHGPAAHDPTLDLLSMIPPGAKKGIAFAGVFLAGMVEGWLVSRAFPRRR</sequence>
<protein>
    <submittedName>
        <fullName evidence="3">Carbon monoxide dehydrogenase subunit G (CoxG) family protein</fullName>
    </submittedName>
</protein>
<dbReference type="Gene3D" id="3.30.530.20">
    <property type="match status" value="1"/>
</dbReference>
<reference evidence="4" key="2">
    <citation type="submission" date="2018-03" db="EMBL/GenBank/DDBJ databases">
        <authorList>
            <person name="Derbyshire K."/>
            <person name="Gray T.A."/>
            <person name="Champion M."/>
        </authorList>
    </citation>
    <scope>NUCLEOTIDE SEQUENCE [LARGE SCALE GENOMIC DNA]</scope>
    <source>
        <strain evidence="4">MKD8</strain>
    </source>
</reference>
<evidence type="ECO:0000256" key="1">
    <source>
        <dbReference type="SAM" id="MobiDB-lite"/>
    </source>
</evidence>
<proteinExistence type="predicted"/>
<dbReference type="AlphaFoldDB" id="A0A2U9PKU1"/>
<organism evidence="3 4">
    <name type="scientific">Mycolicibacterium smegmatis (strain MKD8)</name>
    <name type="common">Mycobacterium smegmatis</name>
    <dbReference type="NCBI Taxonomy" id="1214915"/>
    <lineage>
        <taxon>Bacteria</taxon>
        <taxon>Bacillati</taxon>
        <taxon>Actinomycetota</taxon>
        <taxon>Actinomycetes</taxon>
        <taxon>Mycobacteriales</taxon>
        <taxon>Mycobacteriaceae</taxon>
        <taxon>Mycolicibacterium</taxon>
    </lineage>
</organism>
<accession>A0A2U9PKU1</accession>